<dbReference type="EMBL" id="AGCJ01000089">
    <property type="protein sequence ID" value="EHM37981.1"/>
    <property type="molecule type" value="Genomic_DNA"/>
</dbReference>
<name>G9YJX1_9FIRM</name>
<dbReference type="GO" id="GO:0005737">
    <property type="term" value="C:cytoplasm"/>
    <property type="evidence" value="ECO:0007669"/>
    <property type="project" value="TreeGrafter"/>
</dbReference>
<dbReference type="HOGENOM" id="CLU_018272_3_4_9"/>
<proteinExistence type="predicted"/>
<dbReference type="PANTHER" id="PTHR20857">
    <property type="entry name" value="THIAMINE-PHOSPHATE PYROPHOSPHORYLASE"/>
    <property type="match status" value="1"/>
</dbReference>
<dbReference type="Proteomes" id="UP000005481">
    <property type="component" value="Unassembled WGS sequence"/>
</dbReference>
<dbReference type="RefSeq" id="WP_006790941.1">
    <property type="nucleotide sequence ID" value="NZ_JH417615.1"/>
</dbReference>
<evidence type="ECO:0000259" key="3">
    <source>
        <dbReference type="Pfam" id="PF02581"/>
    </source>
</evidence>
<accession>G9YJX1</accession>
<keyword evidence="2" id="KW-0784">Thiamine biosynthesis</keyword>
<dbReference type="InterPro" id="IPR036206">
    <property type="entry name" value="ThiamineP_synth_sf"/>
</dbReference>
<dbReference type="PATRIC" id="fig|861450.3.peg.1826"/>
<evidence type="ECO:0000313" key="4">
    <source>
        <dbReference type="EMBL" id="EHM37981.1"/>
    </source>
</evidence>
<dbReference type="GO" id="GO:0009228">
    <property type="term" value="P:thiamine biosynthetic process"/>
    <property type="evidence" value="ECO:0007669"/>
    <property type="project" value="UniProtKB-KW"/>
</dbReference>
<evidence type="ECO:0000256" key="2">
    <source>
        <dbReference type="ARBA" id="ARBA00022977"/>
    </source>
</evidence>
<dbReference type="GO" id="GO:0004789">
    <property type="term" value="F:thiamine-phosphate diphosphorylase activity"/>
    <property type="evidence" value="ECO:0007669"/>
    <property type="project" value="TreeGrafter"/>
</dbReference>
<sequence length="197" mass="21953">MMRKVIAITNRHLVHRDYWDQLEQIVASPVESLVLREKDLSEDEYIDFKRKALQLCNYHGKECVLHNFGRVAVRLHIPRFQCSLDYLKTHTSISYYMTTLGVSVHTPEEAHQAEKLGATYVIAGHVFPTPSKSKFRPIGVSAVTEICKAVSIPVFALGGVNPGTVEALKNIPVKGIALMSGLMQSSDISSYIASLQK</sequence>
<dbReference type="Gene3D" id="3.20.20.70">
    <property type="entry name" value="Aldolase class I"/>
    <property type="match status" value="1"/>
</dbReference>
<dbReference type="eggNOG" id="COG0352">
    <property type="taxonomic scope" value="Bacteria"/>
</dbReference>
<keyword evidence="5" id="KW-1185">Reference proteome</keyword>
<dbReference type="AlphaFoldDB" id="G9YJX1"/>
<dbReference type="InterPro" id="IPR013785">
    <property type="entry name" value="Aldolase_TIM"/>
</dbReference>
<gene>
    <name evidence="4" type="ORF">HMPREF0080_01977</name>
</gene>
<dbReference type="SUPFAM" id="SSF51391">
    <property type="entry name" value="Thiamin phosphate synthase"/>
    <property type="match status" value="1"/>
</dbReference>
<dbReference type="InterPro" id="IPR022998">
    <property type="entry name" value="ThiamineP_synth_TenI"/>
</dbReference>
<reference evidence="4 5" key="1">
    <citation type="submission" date="2011-08" db="EMBL/GenBank/DDBJ databases">
        <authorList>
            <person name="Weinstock G."/>
            <person name="Sodergren E."/>
            <person name="Clifton S."/>
            <person name="Fulton L."/>
            <person name="Fulton B."/>
            <person name="Courtney L."/>
            <person name="Fronick C."/>
            <person name="Harrison M."/>
            <person name="Strong C."/>
            <person name="Farmer C."/>
            <person name="Delahaunty K."/>
            <person name="Markovic C."/>
            <person name="Hall O."/>
            <person name="Minx P."/>
            <person name="Tomlinson C."/>
            <person name="Mitreva M."/>
            <person name="Hou S."/>
            <person name="Chen J."/>
            <person name="Wollam A."/>
            <person name="Pepin K.H."/>
            <person name="Johnson M."/>
            <person name="Bhonagiri V."/>
            <person name="Zhang X."/>
            <person name="Suruliraj S."/>
            <person name="Warren W."/>
            <person name="Chinwalla A."/>
            <person name="Mardis E.R."/>
            <person name="Wilson R.K."/>
        </authorList>
    </citation>
    <scope>NUCLEOTIDE SEQUENCE [LARGE SCALE GENOMIC DNA]</scope>
    <source>
        <strain evidence="4 5">F0357</strain>
    </source>
</reference>
<comment type="caution">
    <text evidence="4">The sequence shown here is derived from an EMBL/GenBank/DDBJ whole genome shotgun (WGS) entry which is preliminary data.</text>
</comment>
<evidence type="ECO:0000256" key="1">
    <source>
        <dbReference type="ARBA" id="ARBA00004948"/>
    </source>
</evidence>
<feature type="domain" description="Thiamine phosphate synthase/TenI" evidence="3">
    <location>
        <begin position="6"/>
        <end position="182"/>
    </location>
</feature>
<dbReference type="STRING" id="861450.HMPREF0080_01977"/>
<evidence type="ECO:0000313" key="5">
    <source>
        <dbReference type="Proteomes" id="UP000005481"/>
    </source>
</evidence>
<organism evidence="4 5">
    <name type="scientific">Anaeroglobus geminatus F0357</name>
    <dbReference type="NCBI Taxonomy" id="861450"/>
    <lineage>
        <taxon>Bacteria</taxon>
        <taxon>Bacillati</taxon>
        <taxon>Bacillota</taxon>
        <taxon>Negativicutes</taxon>
        <taxon>Veillonellales</taxon>
        <taxon>Veillonellaceae</taxon>
        <taxon>Anaeroglobus</taxon>
    </lineage>
</organism>
<protein>
    <submittedName>
        <fullName evidence="4">Putative thiamine-phosphate diphosphorylase</fullName>
    </submittedName>
</protein>
<dbReference type="Pfam" id="PF02581">
    <property type="entry name" value="TMP-TENI"/>
    <property type="match status" value="1"/>
</dbReference>
<comment type="pathway">
    <text evidence="1">Cofactor biosynthesis; thiamine diphosphate biosynthesis.</text>
</comment>
<dbReference type="PANTHER" id="PTHR20857:SF15">
    <property type="entry name" value="THIAMINE-PHOSPHATE SYNTHASE"/>
    <property type="match status" value="1"/>
</dbReference>
<dbReference type="CDD" id="cd00564">
    <property type="entry name" value="TMP_TenI"/>
    <property type="match status" value="1"/>
</dbReference>